<accession>A0A834GAI0</accession>
<dbReference type="Proteomes" id="UP000626092">
    <property type="component" value="Unassembled WGS sequence"/>
</dbReference>
<protein>
    <submittedName>
        <fullName evidence="1">Uncharacterized protein</fullName>
    </submittedName>
</protein>
<keyword evidence="2" id="KW-1185">Reference proteome</keyword>
<evidence type="ECO:0000313" key="2">
    <source>
        <dbReference type="Proteomes" id="UP000626092"/>
    </source>
</evidence>
<organism evidence="1 2">
    <name type="scientific">Rhododendron simsii</name>
    <name type="common">Sims's rhododendron</name>
    <dbReference type="NCBI Taxonomy" id="118357"/>
    <lineage>
        <taxon>Eukaryota</taxon>
        <taxon>Viridiplantae</taxon>
        <taxon>Streptophyta</taxon>
        <taxon>Embryophyta</taxon>
        <taxon>Tracheophyta</taxon>
        <taxon>Spermatophyta</taxon>
        <taxon>Magnoliopsida</taxon>
        <taxon>eudicotyledons</taxon>
        <taxon>Gunneridae</taxon>
        <taxon>Pentapetalae</taxon>
        <taxon>asterids</taxon>
        <taxon>Ericales</taxon>
        <taxon>Ericaceae</taxon>
        <taxon>Ericoideae</taxon>
        <taxon>Rhodoreae</taxon>
        <taxon>Rhododendron</taxon>
    </lineage>
</organism>
<gene>
    <name evidence="1" type="ORF">RHSIM_Rhsim12G0102100</name>
</gene>
<dbReference type="AlphaFoldDB" id="A0A834GAI0"/>
<dbReference type="EMBL" id="WJXA01000012">
    <property type="protein sequence ID" value="KAF7125066.1"/>
    <property type="molecule type" value="Genomic_DNA"/>
</dbReference>
<comment type="caution">
    <text evidence="1">The sequence shown here is derived from an EMBL/GenBank/DDBJ whole genome shotgun (WGS) entry which is preliminary data.</text>
</comment>
<name>A0A834GAI0_RHOSS</name>
<proteinExistence type="predicted"/>
<sequence>MTILTRIVTSRMEFLELLNPFFEVLMTMFQTMQFRVGCLLQLDILKPIAMWRCPMRGGMPWQLKVDSVLQGEFAGYPVGVCDGNGPRLAKLDGGVGL</sequence>
<reference evidence="1" key="1">
    <citation type="submission" date="2019-11" db="EMBL/GenBank/DDBJ databases">
        <authorList>
            <person name="Liu Y."/>
            <person name="Hou J."/>
            <person name="Li T.-Q."/>
            <person name="Guan C.-H."/>
            <person name="Wu X."/>
            <person name="Wu H.-Z."/>
            <person name="Ling F."/>
            <person name="Zhang R."/>
            <person name="Shi X.-G."/>
            <person name="Ren J.-P."/>
            <person name="Chen E.-F."/>
            <person name="Sun J.-M."/>
        </authorList>
    </citation>
    <scope>NUCLEOTIDE SEQUENCE</scope>
    <source>
        <strain evidence="1">Adult_tree_wgs_1</strain>
        <tissue evidence="1">Leaves</tissue>
    </source>
</reference>
<dbReference type="OrthoDB" id="10580435at2759"/>
<evidence type="ECO:0000313" key="1">
    <source>
        <dbReference type="EMBL" id="KAF7125066.1"/>
    </source>
</evidence>